<keyword evidence="2 6" id="KW-0812">Transmembrane</keyword>
<dbReference type="SUPFAM" id="SSF103473">
    <property type="entry name" value="MFS general substrate transporter"/>
    <property type="match status" value="1"/>
</dbReference>
<feature type="transmembrane region" description="Helical" evidence="6">
    <location>
        <begin position="82"/>
        <end position="99"/>
    </location>
</feature>
<name>A0A550CJL4_9AGAR</name>
<proteinExistence type="predicted"/>
<feature type="transmembrane region" description="Helical" evidence="6">
    <location>
        <begin position="355"/>
        <end position="373"/>
    </location>
</feature>
<evidence type="ECO:0000256" key="5">
    <source>
        <dbReference type="SAM" id="MobiDB-lite"/>
    </source>
</evidence>
<feature type="transmembrane region" description="Helical" evidence="6">
    <location>
        <begin position="393"/>
        <end position="414"/>
    </location>
</feature>
<feature type="transmembrane region" description="Helical" evidence="6">
    <location>
        <begin position="488"/>
        <end position="509"/>
    </location>
</feature>
<comment type="subcellular location">
    <subcellularLocation>
        <location evidence="1">Membrane</location>
        <topology evidence="1">Multi-pass membrane protein</topology>
    </subcellularLocation>
</comment>
<evidence type="ECO:0000313" key="8">
    <source>
        <dbReference type="Proteomes" id="UP000320762"/>
    </source>
</evidence>
<reference evidence="7 8" key="1">
    <citation type="journal article" date="2019" name="New Phytol.">
        <title>Comparative genomics reveals unique wood-decay strategies and fruiting body development in the Schizophyllaceae.</title>
        <authorList>
            <person name="Almasi E."/>
            <person name="Sahu N."/>
            <person name="Krizsan K."/>
            <person name="Balint B."/>
            <person name="Kovacs G.M."/>
            <person name="Kiss B."/>
            <person name="Cseklye J."/>
            <person name="Drula E."/>
            <person name="Henrissat B."/>
            <person name="Nagy I."/>
            <person name="Chovatia M."/>
            <person name="Adam C."/>
            <person name="LaButti K."/>
            <person name="Lipzen A."/>
            <person name="Riley R."/>
            <person name="Grigoriev I.V."/>
            <person name="Nagy L.G."/>
        </authorList>
    </citation>
    <scope>NUCLEOTIDE SEQUENCE [LARGE SCALE GENOMIC DNA]</scope>
    <source>
        <strain evidence="7 8">NL-1724</strain>
    </source>
</reference>
<evidence type="ECO:0000256" key="1">
    <source>
        <dbReference type="ARBA" id="ARBA00004141"/>
    </source>
</evidence>
<dbReference type="Proteomes" id="UP000320762">
    <property type="component" value="Unassembled WGS sequence"/>
</dbReference>
<dbReference type="InterPro" id="IPR036259">
    <property type="entry name" value="MFS_trans_sf"/>
</dbReference>
<dbReference type="Gene3D" id="1.20.1250.20">
    <property type="entry name" value="MFS general substrate transporter like domains"/>
    <property type="match status" value="2"/>
</dbReference>
<dbReference type="STRING" id="97359.A0A550CJL4"/>
<organism evidence="7 8">
    <name type="scientific">Schizophyllum amplum</name>
    <dbReference type="NCBI Taxonomy" id="97359"/>
    <lineage>
        <taxon>Eukaryota</taxon>
        <taxon>Fungi</taxon>
        <taxon>Dikarya</taxon>
        <taxon>Basidiomycota</taxon>
        <taxon>Agaricomycotina</taxon>
        <taxon>Agaricomycetes</taxon>
        <taxon>Agaricomycetidae</taxon>
        <taxon>Agaricales</taxon>
        <taxon>Schizophyllaceae</taxon>
        <taxon>Schizophyllum</taxon>
    </lineage>
</organism>
<keyword evidence="4 6" id="KW-0472">Membrane</keyword>
<feature type="transmembrane region" description="Helical" evidence="6">
    <location>
        <begin position="324"/>
        <end position="343"/>
    </location>
</feature>
<accession>A0A550CJL4</accession>
<feature type="transmembrane region" description="Helical" evidence="6">
    <location>
        <begin position="597"/>
        <end position="617"/>
    </location>
</feature>
<evidence type="ECO:0000256" key="2">
    <source>
        <dbReference type="ARBA" id="ARBA00022692"/>
    </source>
</evidence>
<feature type="transmembrane region" description="Helical" evidence="6">
    <location>
        <begin position="521"/>
        <end position="545"/>
    </location>
</feature>
<evidence type="ECO:0000256" key="4">
    <source>
        <dbReference type="ARBA" id="ARBA00023136"/>
    </source>
</evidence>
<evidence type="ECO:0000313" key="7">
    <source>
        <dbReference type="EMBL" id="TRM65005.1"/>
    </source>
</evidence>
<feature type="transmembrane region" description="Helical" evidence="6">
    <location>
        <begin position="429"/>
        <end position="450"/>
    </location>
</feature>
<dbReference type="AlphaFoldDB" id="A0A550CJL4"/>
<dbReference type="GO" id="GO:0022857">
    <property type="term" value="F:transmembrane transporter activity"/>
    <property type="evidence" value="ECO:0007669"/>
    <property type="project" value="InterPro"/>
</dbReference>
<protein>
    <submittedName>
        <fullName evidence="7">Major facilitator superfamily domain-containing protein</fullName>
    </submittedName>
</protein>
<feature type="transmembrane region" description="Helical" evidence="6">
    <location>
        <begin position="152"/>
        <end position="169"/>
    </location>
</feature>
<evidence type="ECO:0000256" key="3">
    <source>
        <dbReference type="ARBA" id="ARBA00022989"/>
    </source>
</evidence>
<dbReference type="PANTHER" id="PTHR23501:SF58">
    <property type="entry name" value="LOW AFFINITY HEME TRANSPORTER STR3"/>
    <property type="match status" value="1"/>
</dbReference>
<sequence length="676" mass="74503">MSRSRSPSYGYQAIPRPGDAPPLDGGHDESDSDERTTLLTSTHSSRRSSFVEAEPEYVQSQGVTRMEAIHRAVNHHRTGRRTLWLIGASVIVCAWAYSLDMATTSNYSPLAASSFGQHSSGLPALSIATNVIGAVCKPFIAKTSDITSRPYTYILILCFYVVGYITVALSPTINFYVAGEVLVAIGSSGLDLMNEVIVADLTTLEWRAFVGSMLSTPFLINTWFAGRIVDAFSTGERWRWGYGMFAIIMPVVLAPAIATLIHLDREAQREGIVNIASSNAARRAAHAVDPESSDVPRGLAVAKLVEEQPTWWEQTRKNMIEIDALGLLMLGFGWAMVLLPFVLNSKMKEGWNSPRMIIMEIFGVSSLAGYVIYEAYYSPMPSAPRRLLTNRTFISAIIIDFVYMLCGFLRSVYFPSYVLIVKTWSTRNWVYFNNTTTFSLCIAGLIAGLIQRWTHRYKTLQIIGLVVKMGGIGVLLAGTRASSSTASLISSQILIGAGGACSVVGSRVASQASVPHQDLALTAALLALCTKIGAAIGAAAAAMVWTHKMPGYMRQYMPEYVTDEEITRFLGNIKLIRDYDIDDPIRQGAIAAYRETLWYLITPALVLSIIPLFAACFQMNFYLGKQQNAVMNVAPDGSRLEDRASEEERARSRSIPRSRGHRTLKQKLLEFWAGKK</sequence>
<evidence type="ECO:0000256" key="6">
    <source>
        <dbReference type="SAM" id="Phobius"/>
    </source>
</evidence>
<feature type="region of interest" description="Disordered" evidence="5">
    <location>
        <begin position="1"/>
        <end position="52"/>
    </location>
</feature>
<dbReference type="OrthoDB" id="2241241at2759"/>
<feature type="transmembrane region" description="Helical" evidence="6">
    <location>
        <begin position="119"/>
        <end position="140"/>
    </location>
</feature>
<feature type="transmembrane region" description="Helical" evidence="6">
    <location>
        <begin position="240"/>
        <end position="261"/>
    </location>
</feature>
<dbReference type="Pfam" id="PF07690">
    <property type="entry name" value="MFS_1"/>
    <property type="match status" value="1"/>
</dbReference>
<feature type="compositionally biased region" description="Basic and acidic residues" evidence="5">
    <location>
        <begin position="638"/>
        <end position="651"/>
    </location>
</feature>
<feature type="region of interest" description="Disordered" evidence="5">
    <location>
        <begin position="638"/>
        <end position="659"/>
    </location>
</feature>
<keyword evidence="8" id="KW-1185">Reference proteome</keyword>
<dbReference type="EMBL" id="VDMD01000006">
    <property type="protein sequence ID" value="TRM65005.1"/>
    <property type="molecule type" value="Genomic_DNA"/>
</dbReference>
<dbReference type="PANTHER" id="PTHR23501">
    <property type="entry name" value="MAJOR FACILITATOR SUPERFAMILY"/>
    <property type="match status" value="1"/>
</dbReference>
<comment type="caution">
    <text evidence="7">The sequence shown here is derived from an EMBL/GenBank/DDBJ whole genome shotgun (WGS) entry which is preliminary data.</text>
</comment>
<feature type="transmembrane region" description="Helical" evidence="6">
    <location>
        <begin position="462"/>
        <end position="482"/>
    </location>
</feature>
<dbReference type="InterPro" id="IPR011701">
    <property type="entry name" value="MFS"/>
</dbReference>
<gene>
    <name evidence="7" type="ORF">BD626DRAFT_429505</name>
</gene>
<keyword evidence="3 6" id="KW-1133">Transmembrane helix</keyword>
<feature type="compositionally biased region" description="Basic and acidic residues" evidence="5">
    <location>
        <begin position="25"/>
        <end position="36"/>
    </location>
</feature>
<dbReference type="GO" id="GO:0005886">
    <property type="term" value="C:plasma membrane"/>
    <property type="evidence" value="ECO:0007669"/>
    <property type="project" value="TreeGrafter"/>
</dbReference>